<dbReference type="PANTHER" id="PTHR43724:SF1">
    <property type="entry name" value="PYRUVATE SYNTHASE SUBUNIT PORD"/>
    <property type="match status" value="1"/>
</dbReference>
<comment type="cofactor">
    <cofactor evidence="1">
        <name>[4Fe-4S] cluster</name>
        <dbReference type="ChEBI" id="CHEBI:49883"/>
    </cofactor>
</comment>
<dbReference type="GO" id="GO:0051539">
    <property type="term" value="F:4 iron, 4 sulfur cluster binding"/>
    <property type="evidence" value="ECO:0007669"/>
    <property type="project" value="UniProtKB-KW"/>
</dbReference>
<evidence type="ECO:0000313" key="8">
    <source>
        <dbReference type="EMBL" id="KKM73214.1"/>
    </source>
</evidence>
<feature type="domain" description="4Fe-4S ferredoxin-type" evidence="7">
    <location>
        <begin position="33"/>
        <end position="61"/>
    </location>
</feature>
<evidence type="ECO:0000256" key="5">
    <source>
        <dbReference type="ARBA" id="ARBA00023004"/>
    </source>
</evidence>
<evidence type="ECO:0000259" key="7">
    <source>
        <dbReference type="PROSITE" id="PS51379"/>
    </source>
</evidence>
<dbReference type="GO" id="GO:0016625">
    <property type="term" value="F:oxidoreductase activity, acting on the aldehyde or oxo group of donors, iron-sulfur protein as acceptor"/>
    <property type="evidence" value="ECO:0007669"/>
    <property type="project" value="InterPro"/>
</dbReference>
<dbReference type="EMBL" id="LAZR01009339">
    <property type="protein sequence ID" value="KKM73214.1"/>
    <property type="molecule type" value="Genomic_DNA"/>
</dbReference>
<keyword evidence="5" id="KW-0408">Iron</keyword>
<keyword evidence="2" id="KW-0004">4Fe-4S</keyword>
<evidence type="ECO:0000256" key="4">
    <source>
        <dbReference type="ARBA" id="ARBA00022737"/>
    </source>
</evidence>
<dbReference type="Pfam" id="PF14697">
    <property type="entry name" value="Fer4_21"/>
    <property type="match status" value="1"/>
</dbReference>
<dbReference type="PROSITE" id="PS51379">
    <property type="entry name" value="4FE4S_FER_2"/>
    <property type="match status" value="2"/>
</dbReference>
<reference evidence="8" key="1">
    <citation type="journal article" date="2015" name="Nature">
        <title>Complex archaea that bridge the gap between prokaryotes and eukaryotes.</title>
        <authorList>
            <person name="Spang A."/>
            <person name="Saw J.H."/>
            <person name="Jorgensen S.L."/>
            <person name="Zaremba-Niedzwiedzka K."/>
            <person name="Martijn J."/>
            <person name="Lind A.E."/>
            <person name="van Eijk R."/>
            <person name="Schleper C."/>
            <person name="Guy L."/>
            <person name="Ettema T.J."/>
        </authorList>
    </citation>
    <scope>NUCLEOTIDE SEQUENCE</scope>
</reference>
<keyword evidence="6" id="KW-0411">Iron-sulfur</keyword>
<evidence type="ECO:0000256" key="1">
    <source>
        <dbReference type="ARBA" id="ARBA00001966"/>
    </source>
</evidence>
<evidence type="ECO:0000256" key="2">
    <source>
        <dbReference type="ARBA" id="ARBA00022485"/>
    </source>
</evidence>
<dbReference type="PROSITE" id="PS00198">
    <property type="entry name" value="4FE4S_FER_1"/>
    <property type="match status" value="1"/>
</dbReference>
<keyword evidence="3" id="KW-0479">Metal-binding</keyword>
<feature type="domain" description="4Fe-4S ferredoxin-type" evidence="7">
    <location>
        <begin position="62"/>
        <end position="94"/>
    </location>
</feature>
<dbReference type="AlphaFoldDB" id="A0A0F9JTR0"/>
<protein>
    <recommendedName>
        <fullName evidence="7">4Fe-4S ferredoxin-type domain-containing protein</fullName>
    </recommendedName>
</protein>
<proteinExistence type="predicted"/>
<dbReference type="InterPro" id="IPR011898">
    <property type="entry name" value="PorD_KorD"/>
</dbReference>
<gene>
    <name evidence="8" type="ORF">LCGC14_1412720</name>
</gene>
<dbReference type="GO" id="GO:0046872">
    <property type="term" value="F:metal ion binding"/>
    <property type="evidence" value="ECO:0007669"/>
    <property type="project" value="UniProtKB-KW"/>
</dbReference>
<dbReference type="NCBIfam" id="TIGR02179">
    <property type="entry name" value="PorD_KorD"/>
    <property type="match status" value="1"/>
</dbReference>
<dbReference type="SUPFAM" id="SSF54862">
    <property type="entry name" value="4Fe-4S ferredoxins"/>
    <property type="match status" value="1"/>
</dbReference>
<keyword evidence="4" id="KW-0677">Repeat</keyword>
<accession>A0A0F9JTR0</accession>
<dbReference type="InterPro" id="IPR017896">
    <property type="entry name" value="4Fe4S_Fe-S-bd"/>
</dbReference>
<organism evidence="8">
    <name type="scientific">marine sediment metagenome</name>
    <dbReference type="NCBI Taxonomy" id="412755"/>
    <lineage>
        <taxon>unclassified sequences</taxon>
        <taxon>metagenomes</taxon>
        <taxon>ecological metagenomes</taxon>
    </lineage>
</organism>
<dbReference type="Gene3D" id="3.30.70.20">
    <property type="match status" value="2"/>
</dbReference>
<name>A0A0F9JTR0_9ZZZZ</name>
<sequence length="104" mass="11689">MKKETWKELTIGTINLDAGNSVKNLTGTWRSGKKPQFIEEKCIQCFFCWLYCPHSAILVERDEVKGINYDYCTGCGMCSVECPTKEKAIIMVKEEAKLAEGGAE</sequence>
<evidence type="ECO:0000256" key="6">
    <source>
        <dbReference type="ARBA" id="ARBA00023014"/>
    </source>
</evidence>
<dbReference type="PANTHER" id="PTHR43724">
    <property type="entry name" value="PYRUVATE SYNTHASE SUBUNIT PORD"/>
    <property type="match status" value="1"/>
</dbReference>
<dbReference type="InterPro" id="IPR017900">
    <property type="entry name" value="4Fe4S_Fe_S_CS"/>
</dbReference>
<comment type="caution">
    <text evidence="8">The sequence shown here is derived from an EMBL/GenBank/DDBJ whole genome shotgun (WGS) entry which is preliminary data.</text>
</comment>
<evidence type="ECO:0000256" key="3">
    <source>
        <dbReference type="ARBA" id="ARBA00022723"/>
    </source>
</evidence>